<comment type="caution">
    <text evidence="1">The sequence shown here is derived from an EMBL/GenBank/DDBJ whole genome shotgun (WGS) entry which is preliminary data.</text>
</comment>
<reference evidence="1" key="1">
    <citation type="journal article" date="2014" name="Front. Microbiol.">
        <title>High frequency of phylogenetically diverse reductive dehalogenase-homologous genes in deep subseafloor sedimentary metagenomes.</title>
        <authorList>
            <person name="Kawai M."/>
            <person name="Futagami T."/>
            <person name="Toyoda A."/>
            <person name="Takaki Y."/>
            <person name="Nishi S."/>
            <person name="Hori S."/>
            <person name="Arai W."/>
            <person name="Tsubouchi T."/>
            <person name="Morono Y."/>
            <person name="Uchiyama I."/>
            <person name="Ito T."/>
            <person name="Fujiyama A."/>
            <person name="Inagaki F."/>
            <person name="Takami H."/>
        </authorList>
    </citation>
    <scope>NUCLEOTIDE SEQUENCE</scope>
    <source>
        <strain evidence="1">Expedition CK06-06</strain>
    </source>
</reference>
<name>X1VJZ6_9ZZZZ</name>
<organism evidence="1">
    <name type="scientific">marine sediment metagenome</name>
    <dbReference type="NCBI Taxonomy" id="412755"/>
    <lineage>
        <taxon>unclassified sequences</taxon>
        <taxon>metagenomes</taxon>
        <taxon>ecological metagenomes</taxon>
    </lineage>
</organism>
<dbReference type="AlphaFoldDB" id="X1VJZ6"/>
<accession>X1VJZ6</accession>
<gene>
    <name evidence="1" type="ORF">S12H4_41659</name>
</gene>
<feature type="non-terminal residue" evidence="1">
    <location>
        <position position="1"/>
    </location>
</feature>
<protein>
    <submittedName>
        <fullName evidence="1">Uncharacterized protein</fullName>
    </submittedName>
</protein>
<proteinExistence type="predicted"/>
<evidence type="ECO:0000313" key="1">
    <source>
        <dbReference type="EMBL" id="GAJ08265.1"/>
    </source>
</evidence>
<sequence>LTELRIKLKATVSKVINVRFTVRKCALTNILRARWGLASKDELPGDVWDKVMAGVL</sequence>
<dbReference type="EMBL" id="BARW01025409">
    <property type="protein sequence ID" value="GAJ08265.1"/>
    <property type="molecule type" value="Genomic_DNA"/>
</dbReference>